<dbReference type="Proteomes" id="UP000663881">
    <property type="component" value="Unassembled WGS sequence"/>
</dbReference>
<dbReference type="InterPro" id="IPR018108">
    <property type="entry name" value="MCP_transmembrane"/>
</dbReference>
<reference evidence="8" key="1">
    <citation type="submission" date="2021-02" db="EMBL/GenBank/DDBJ databases">
        <authorList>
            <person name="Nowell W R."/>
        </authorList>
    </citation>
    <scope>NUCLEOTIDE SEQUENCE</scope>
</reference>
<evidence type="ECO:0000256" key="2">
    <source>
        <dbReference type="ARBA" id="ARBA00006375"/>
    </source>
</evidence>
<keyword evidence="7" id="KW-0813">Transport</keyword>
<accession>A0A820SK92</accession>
<dbReference type="GO" id="GO:0016020">
    <property type="term" value="C:membrane"/>
    <property type="evidence" value="ECO:0007669"/>
    <property type="project" value="UniProtKB-SubCell"/>
</dbReference>
<dbReference type="PROSITE" id="PS50920">
    <property type="entry name" value="SOLCAR"/>
    <property type="match status" value="1"/>
</dbReference>
<comment type="subcellular location">
    <subcellularLocation>
        <location evidence="1">Membrane</location>
        <topology evidence="1">Multi-pass membrane protein</topology>
    </subcellularLocation>
</comment>
<feature type="repeat" description="Solcar" evidence="6">
    <location>
        <begin position="3"/>
        <end position="94"/>
    </location>
</feature>
<dbReference type="InterPro" id="IPR023395">
    <property type="entry name" value="MCP_dom_sf"/>
</dbReference>
<dbReference type="EMBL" id="CAJOAY010036054">
    <property type="protein sequence ID" value="CAF4454860.1"/>
    <property type="molecule type" value="Genomic_DNA"/>
</dbReference>
<keyword evidence="4" id="KW-0677">Repeat</keyword>
<comment type="caution">
    <text evidence="8">The sequence shown here is derived from an EMBL/GenBank/DDBJ whole genome shotgun (WGS) entry which is preliminary data.</text>
</comment>
<dbReference type="Gene3D" id="1.50.40.10">
    <property type="entry name" value="Mitochondrial carrier domain"/>
    <property type="match status" value="1"/>
</dbReference>
<sequence length="101" mass="11289">SVKHACNGGLAGLLARLIVYPFDLTKKRLEVVNFEEARSKFGQTRIYSGMMNCFSEIFRHEGFTGLYKGIAPSRIKAYISTAITLSIYDSLCNTLRKTSSD</sequence>
<protein>
    <recommendedName>
        <fullName evidence="10">ADP/ATP translocase</fullName>
    </recommendedName>
</protein>
<feature type="non-terminal residue" evidence="8">
    <location>
        <position position="1"/>
    </location>
</feature>
<keyword evidence="5 6" id="KW-0472">Membrane</keyword>
<evidence type="ECO:0000313" key="9">
    <source>
        <dbReference type="Proteomes" id="UP000663881"/>
    </source>
</evidence>
<keyword evidence="3 6" id="KW-0812">Transmembrane</keyword>
<evidence type="ECO:0000256" key="3">
    <source>
        <dbReference type="ARBA" id="ARBA00022692"/>
    </source>
</evidence>
<evidence type="ECO:0000256" key="6">
    <source>
        <dbReference type="PROSITE-ProRule" id="PRU00282"/>
    </source>
</evidence>
<evidence type="ECO:0000313" key="8">
    <source>
        <dbReference type="EMBL" id="CAF4454860.1"/>
    </source>
</evidence>
<evidence type="ECO:0000256" key="4">
    <source>
        <dbReference type="ARBA" id="ARBA00022737"/>
    </source>
</evidence>
<evidence type="ECO:0008006" key="10">
    <source>
        <dbReference type="Google" id="ProtNLM"/>
    </source>
</evidence>
<dbReference type="AlphaFoldDB" id="A0A820SK92"/>
<dbReference type="Pfam" id="PF00153">
    <property type="entry name" value="Mito_carr"/>
    <property type="match status" value="1"/>
</dbReference>
<comment type="similarity">
    <text evidence="2 7">Belongs to the mitochondrial carrier (TC 2.A.29) family.</text>
</comment>
<dbReference type="PANTHER" id="PTHR24089">
    <property type="entry name" value="SOLUTE CARRIER FAMILY 25"/>
    <property type="match status" value="1"/>
</dbReference>
<evidence type="ECO:0000256" key="7">
    <source>
        <dbReference type="RuleBase" id="RU000488"/>
    </source>
</evidence>
<evidence type="ECO:0000256" key="5">
    <source>
        <dbReference type="ARBA" id="ARBA00023136"/>
    </source>
</evidence>
<dbReference type="SUPFAM" id="SSF103506">
    <property type="entry name" value="Mitochondrial carrier"/>
    <property type="match status" value="1"/>
</dbReference>
<name>A0A820SK92_9BILA</name>
<organism evidence="8 9">
    <name type="scientific">Adineta steineri</name>
    <dbReference type="NCBI Taxonomy" id="433720"/>
    <lineage>
        <taxon>Eukaryota</taxon>
        <taxon>Metazoa</taxon>
        <taxon>Spiralia</taxon>
        <taxon>Gnathifera</taxon>
        <taxon>Rotifera</taxon>
        <taxon>Eurotatoria</taxon>
        <taxon>Bdelloidea</taxon>
        <taxon>Adinetida</taxon>
        <taxon>Adinetidae</taxon>
        <taxon>Adineta</taxon>
    </lineage>
</organism>
<gene>
    <name evidence="8" type="ORF">OKA104_LOCUS54364</name>
</gene>
<proteinExistence type="inferred from homology"/>
<evidence type="ECO:0000256" key="1">
    <source>
        <dbReference type="ARBA" id="ARBA00004141"/>
    </source>
</evidence>